<dbReference type="InterPro" id="IPR050970">
    <property type="entry name" value="Cl_channel_volt-gated"/>
</dbReference>
<evidence type="ECO:0000256" key="5">
    <source>
        <dbReference type="ARBA" id="ARBA00023122"/>
    </source>
</evidence>
<dbReference type="GO" id="GO:0005247">
    <property type="term" value="F:voltage-gated chloride channel activity"/>
    <property type="evidence" value="ECO:0007669"/>
    <property type="project" value="TreeGrafter"/>
</dbReference>
<keyword evidence="3" id="KW-0677">Repeat</keyword>
<reference evidence="8" key="1">
    <citation type="submission" date="2025-08" db="UniProtKB">
        <authorList>
            <consortium name="Ensembl"/>
        </authorList>
    </citation>
    <scope>IDENTIFICATION</scope>
</reference>
<sequence>MSLSCLNLQKTFWHAWNPPGKNDKACLNVLMGPYFAVHVCVCIGAAAFSGAVTHTHSPALLALEMTGQCSHTVPTLVATLVCSGFGMSFNFSLVSQSPPFS</sequence>
<keyword evidence="5" id="KW-0129">CBS domain</keyword>
<dbReference type="Pfam" id="PF00654">
    <property type="entry name" value="Voltage_CLC"/>
    <property type="match status" value="1"/>
</dbReference>
<accession>A0A8C1NII9</accession>
<keyword evidence="4 7" id="KW-1133">Transmembrane helix</keyword>
<proteinExistence type="predicted"/>
<keyword evidence="9" id="KW-1185">Reference proteome</keyword>
<dbReference type="InterPro" id="IPR014743">
    <property type="entry name" value="Cl-channel_core"/>
</dbReference>
<dbReference type="Ensembl" id="ENSCCRT00010101848.1">
    <property type="protein sequence ID" value="ENSCCRP00010091849.1"/>
    <property type="gene ID" value="ENSCCRG00010040148.1"/>
</dbReference>
<keyword evidence="2 7" id="KW-0812">Transmembrane</keyword>
<evidence type="ECO:0000256" key="4">
    <source>
        <dbReference type="ARBA" id="ARBA00022989"/>
    </source>
</evidence>
<feature type="transmembrane region" description="Helical" evidence="7">
    <location>
        <begin position="73"/>
        <end position="94"/>
    </location>
</feature>
<dbReference type="SUPFAM" id="SSF81340">
    <property type="entry name" value="Clc chloride channel"/>
    <property type="match status" value="1"/>
</dbReference>
<evidence type="ECO:0000256" key="1">
    <source>
        <dbReference type="ARBA" id="ARBA00004141"/>
    </source>
</evidence>
<evidence type="ECO:0000313" key="9">
    <source>
        <dbReference type="Proteomes" id="UP000694427"/>
    </source>
</evidence>
<dbReference type="InterPro" id="IPR001807">
    <property type="entry name" value="ClC"/>
</dbReference>
<feature type="transmembrane region" description="Helical" evidence="7">
    <location>
        <begin position="34"/>
        <end position="53"/>
    </location>
</feature>
<dbReference type="PANTHER" id="PTHR45720">
    <property type="entry name" value="CHLORIDE CHANNEL PROTEIN 2"/>
    <property type="match status" value="1"/>
</dbReference>
<evidence type="ECO:0000256" key="6">
    <source>
        <dbReference type="ARBA" id="ARBA00023136"/>
    </source>
</evidence>
<dbReference type="GO" id="GO:0005886">
    <property type="term" value="C:plasma membrane"/>
    <property type="evidence" value="ECO:0007669"/>
    <property type="project" value="TreeGrafter"/>
</dbReference>
<dbReference type="Gene3D" id="1.10.3080.10">
    <property type="entry name" value="Clc chloride channel"/>
    <property type="match status" value="1"/>
</dbReference>
<comment type="subcellular location">
    <subcellularLocation>
        <location evidence="1">Membrane</location>
        <topology evidence="1">Multi-pass membrane protein</topology>
    </subcellularLocation>
</comment>
<evidence type="ECO:0000256" key="2">
    <source>
        <dbReference type="ARBA" id="ARBA00022692"/>
    </source>
</evidence>
<name>A0A8C1NII9_CYPCA</name>
<evidence type="ECO:0000256" key="7">
    <source>
        <dbReference type="SAM" id="Phobius"/>
    </source>
</evidence>
<dbReference type="Proteomes" id="UP000694427">
    <property type="component" value="Unplaced"/>
</dbReference>
<reference evidence="8" key="2">
    <citation type="submission" date="2025-09" db="UniProtKB">
        <authorList>
            <consortium name="Ensembl"/>
        </authorList>
    </citation>
    <scope>IDENTIFICATION</scope>
</reference>
<evidence type="ECO:0000256" key="3">
    <source>
        <dbReference type="ARBA" id="ARBA00022737"/>
    </source>
</evidence>
<dbReference type="PANTHER" id="PTHR45720:SF3">
    <property type="entry name" value="CHLORIDE CHANNEL PROTEIN CLC-KB"/>
    <property type="match status" value="1"/>
</dbReference>
<dbReference type="AlphaFoldDB" id="A0A8C1NII9"/>
<organism evidence="8 9">
    <name type="scientific">Cyprinus carpio</name>
    <name type="common">Common carp</name>
    <dbReference type="NCBI Taxonomy" id="7962"/>
    <lineage>
        <taxon>Eukaryota</taxon>
        <taxon>Metazoa</taxon>
        <taxon>Chordata</taxon>
        <taxon>Craniata</taxon>
        <taxon>Vertebrata</taxon>
        <taxon>Euteleostomi</taxon>
        <taxon>Actinopterygii</taxon>
        <taxon>Neopterygii</taxon>
        <taxon>Teleostei</taxon>
        <taxon>Ostariophysi</taxon>
        <taxon>Cypriniformes</taxon>
        <taxon>Cyprinidae</taxon>
        <taxon>Cyprininae</taxon>
        <taxon>Cyprinus</taxon>
    </lineage>
</organism>
<dbReference type="PRINTS" id="PR00762">
    <property type="entry name" value="CLCHANNEL"/>
</dbReference>
<keyword evidence="6 7" id="KW-0472">Membrane</keyword>
<protein>
    <submittedName>
        <fullName evidence="8">Uncharacterized protein</fullName>
    </submittedName>
</protein>
<evidence type="ECO:0000313" key="8">
    <source>
        <dbReference type="Ensembl" id="ENSCCRP00010091849.1"/>
    </source>
</evidence>